<keyword evidence="7" id="KW-0808">Transferase</keyword>
<dbReference type="KEGG" id="aoc:Aocu_06310"/>
<keyword evidence="8" id="KW-1185">Reference proteome</keyword>
<protein>
    <submittedName>
        <fullName evidence="7">Lysylphosphatidylglycerol synthetase/Glycosyltransferase AglD</fullName>
    </submittedName>
</protein>
<sequence length="347" mass="39194">METNKDNKQQKIWLNIVMVIIILFTLITVVGSVSDFNQIFDTLKNVNSGYLMIALSLSLLSFLSMSLSSHIVLRALNKKLSLGTGFLIQTVEPFFNGITPFSSGAQPFQIYYYHKHGVDVDESTSVLIVNFILYQMVSVLLSTIGLIIYFDQIIQLLGNNSYYIIIGYSINTIILVGLFLLSYIKGVYIIFEKLFEFLEKFKLTRKLASKLKLRTASFVKEFQTGVRFLFTKKRVFITGSLLKLISLLLLYASTIYISYALGITINSLNIAFYLIIVGVLAVTTMMFVPLPGASGGTEIAFTLLLGGMYTSIELVTLMLLWRLTTYYFGMIYGFVGFMILRKRKVSI</sequence>
<dbReference type="STRING" id="35623.Aocu_06310"/>
<dbReference type="PANTHER" id="PTHR37693:SF1">
    <property type="entry name" value="INTEGRAL MEMBRANE PROTEIN"/>
    <property type="match status" value="1"/>
</dbReference>
<evidence type="ECO:0000313" key="7">
    <source>
        <dbReference type="EMBL" id="CDR30704.1"/>
    </source>
</evidence>
<dbReference type="Pfam" id="PF03706">
    <property type="entry name" value="LPG_synthase_TM"/>
    <property type="match status" value="1"/>
</dbReference>
<dbReference type="Proteomes" id="UP000032434">
    <property type="component" value="Chromosome 1"/>
</dbReference>
<keyword evidence="4 6" id="KW-1133">Transmembrane helix</keyword>
<gene>
    <name evidence="7" type="primary">aglD</name>
    <name evidence="7" type="ORF">Aocu_06310</name>
</gene>
<keyword evidence="2" id="KW-1003">Cell membrane</keyword>
<dbReference type="InParanoid" id="A0A061ABE1"/>
<dbReference type="GO" id="GO:0005886">
    <property type="term" value="C:plasma membrane"/>
    <property type="evidence" value="ECO:0007669"/>
    <property type="project" value="UniProtKB-SubCell"/>
</dbReference>
<feature type="transmembrane region" description="Helical" evidence="6">
    <location>
        <begin position="235"/>
        <end position="258"/>
    </location>
</feature>
<feature type="transmembrane region" description="Helical" evidence="6">
    <location>
        <begin position="50"/>
        <end position="73"/>
    </location>
</feature>
<feature type="transmembrane region" description="Helical" evidence="6">
    <location>
        <begin position="162"/>
        <end position="184"/>
    </location>
</feature>
<dbReference type="PATRIC" id="fig|35623.3.peg.631"/>
<accession>A0A061ABE1</accession>
<feature type="transmembrane region" description="Helical" evidence="6">
    <location>
        <begin position="325"/>
        <end position="341"/>
    </location>
</feature>
<name>A0A061ABE1_9MOLU</name>
<organism evidence="7 8">
    <name type="scientific">Acholeplasma oculi</name>
    <dbReference type="NCBI Taxonomy" id="35623"/>
    <lineage>
        <taxon>Bacteria</taxon>
        <taxon>Bacillati</taxon>
        <taxon>Mycoplasmatota</taxon>
        <taxon>Mollicutes</taxon>
        <taxon>Acholeplasmatales</taxon>
        <taxon>Acholeplasmataceae</taxon>
        <taxon>Acholeplasma</taxon>
    </lineage>
</organism>
<evidence type="ECO:0000256" key="2">
    <source>
        <dbReference type="ARBA" id="ARBA00022475"/>
    </source>
</evidence>
<feature type="transmembrane region" description="Helical" evidence="6">
    <location>
        <begin position="270"/>
        <end position="288"/>
    </location>
</feature>
<dbReference type="HOGENOM" id="CLU_039146_0_0_14"/>
<evidence type="ECO:0000256" key="4">
    <source>
        <dbReference type="ARBA" id="ARBA00022989"/>
    </source>
</evidence>
<proteinExistence type="predicted"/>
<dbReference type="AlphaFoldDB" id="A0A061ABE1"/>
<comment type="subcellular location">
    <subcellularLocation>
        <location evidence="1">Cell membrane</location>
        <topology evidence="1">Multi-pass membrane protein</topology>
    </subcellularLocation>
</comment>
<feature type="transmembrane region" description="Helical" evidence="6">
    <location>
        <begin position="131"/>
        <end position="150"/>
    </location>
</feature>
<feature type="transmembrane region" description="Helical" evidence="6">
    <location>
        <begin position="12"/>
        <end position="30"/>
    </location>
</feature>
<evidence type="ECO:0000256" key="6">
    <source>
        <dbReference type="SAM" id="Phobius"/>
    </source>
</evidence>
<evidence type="ECO:0000313" key="8">
    <source>
        <dbReference type="Proteomes" id="UP000032434"/>
    </source>
</evidence>
<evidence type="ECO:0000256" key="1">
    <source>
        <dbReference type="ARBA" id="ARBA00004651"/>
    </source>
</evidence>
<reference evidence="8" key="1">
    <citation type="submission" date="2014-05" db="EMBL/GenBank/DDBJ databases">
        <authorList>
            <person name="Kube M."/>
        </authorList>
    </citation>
    <scope>NUCLEOTIDE SEQUENCE [LARGE SCALE GENOMIC DNA]</scope>
</reference>
<dbReference type="PANTHER" id="PTHR37693">
    <property type="entry name" value="PHOSPHATIDYLGLYCEROL LYSYLTRANSFERASE"/>
    <property type="match status" value="1"/>
</dbReference>
<keyword evidence="5 6" id="KW-0472">Membrane</keyword>
<dbReference type="EMBL" id="LK028559">
    <property type="protein sequence ID" value="CDR30704.1"/>
    <property type="molecule type" value="Genomic_DNA"/>
</dbReference>
<evidence type="ECO:0000256" key="5">
    <source>
        <dbReference type="ARBA" id="ARBA00023136"/>
    </source>
</evidence>
<dbReference type="GO" id="GO:0016740">
    <property type="term" value="F:transferase activity"/>
    <property type="evidence" value="ECO:0007669"/>
    <property type="project" value="UniProtKB-KW"/>
</dbReference>
<keyword evidence="3 6" id="KW-0812">Transmembrane</keyword>
<dbReference type="InterPro" id="IPR022791">
    <property type="entry name" value="L-PG_synthase/AglD"/>
</dbReference>
<dbReference type="NCBIfam" id="TIGR00374">
    <property type="entry name" value="flippase-like domain"/>
    <property type="match status" value="1"/>
</dbReference>
<evidence type="ECO:0000256" key="3">
    <source>
        <dbReference type="ARBA" id="ARBA00022692"/>
    </source>
</evidence>
<dbReference type="RefSeq" id="WP_045749220.1">
    <property type="nucleotide sequence ID" value="NZ_FUZK01000001.1"/>
</dbReference>
<dbReference type="OrthoDB" id="394179at2"/>